<dbReference type="InterPro" id="IPR052998">
    <property type="entry name" value="Hetero-Diels-Alderase-like"/>
</dbReference>
<keyword evidence="2" id="KW-1185">Reference proteome</keyword>
<accession>A0A2K1QP84</accession>
<comment type="caution">
    <text evidence="1">The sequence shown here is derived from an EMBL/GenBank/DDBJ whole genome shotgun (WGS) entry which is preliminary data.</text>
</comment>
<evidence type="ECO:0000313" key="1">
    <source>
        <dbReference type="EMBL" id="PNS16905.1"/>
    </source>
</evidence>
<reference evidence="1 2" key="1">
    <citation type="submission" date="2017-06" db="EMBL/GenBank/DDBJ databases">
        <title>Draft genome sequence of a variant of Elsinoe murrayae.</title>
        <authorList>
            <person name="Cheng Q."/>
        </authorList>
    </citation>
    <scope>NUCLEOTIDE SEQUENCE [LARGE SCALE GENOMIC DNA]</scope>
    <source>
        <strain evidence="1 2">CQ-2017a</strain>
    </source>
</reference>
<gene>
    <name evidence="1" type="ORF">CAC42_4869</name>
</gene>
<proteinExistence type="predicted"/>
<dbReference type="Gene3D" id="2.120.10.30">
    <property type="entry name" value="TolB, C-terminal domain"/>
    <property type="match status" value="1"/>
</dbReference>
<evidence type="ECO:0000313" key="2">
    <source>
        <dbReference type="Proteomes" id="UP000243797"/>
    </source>
</evidence>
<dbReference type="SUPFAM" id="SSF63829">
    <property type="entry name" value="Calcium-dependent phosphotriesterase"/>
    <property type="match status" value="1"/>
</dbReference>
<dbReference type="EMBL" id="NKHZ01000055">
    <property type="protein sequence ID" value="PNS16905.1"/>
    <property type="molecule type" value="Genomic_DNA"/>
</dbReference>
<protein>
    <submittedName>
        <fullName evidence="1">Uncharacterized protein</fullName>
    </submittedName>
</protein>
<name>A0A2K1QP84_9PEZI</name>
<dbReference type="STRING" id="2082308.A0A2K1QP84"/>
<dbReference type="PANTHER" id="PTHR42060">
    <property type="entry name" value="NHL REPEAT-CONTAINING PROTEIN-RELATED"/>
    <property type="match status" value="1"/>
</dbReference>
<dbReference type="PANTHER" id="PTHR42060:SF1">
    <property type="entry name" value="NHL REPEAT-CONTAINING PROTEIN"/>
    <property type="match status" value="1"/>
</dbReference>
<organism evidence="1 2">
    <name type="scientific">Sphaceloma murrayae</name>
    <dbReference type="NCBI Taxonomy" id="2082308"/>
    <lineage>
        <taxon>Eukaryota</taxon>
        <taxon>Fungi</taxon>
        <taxon>Dikarya</taxon>
        <taxon>Ascomycota</taxon>
        <taxon>Pezizomycotina</taxon>
        <taxon>Dothideomycetes</taxon>
        <taxon>Dothideomycetidae</taxon>
        <taxon>Myriangiales</taxon>
        <taxon>Elsinoaceae</taxon>
        <taxon>Sphaceloma</taxon>
    </lineage>
</organism>
<dbReference type="InterPro" id="IPR011042">
    <property type="entry name" value="6-blade_b-propeller_TolB-like"/>
</dbReference>
<dbReference type="Proteomes" id="UP000243797">
    <property type="component" value="Unassembled WGS sequence"/>
</dbReference>
<dbReference type="AlphaFoldDB" id="A0A2K1QP84"/>
<sequence>MHESSGGVQTTTTLNPLGEDCSGVPLGRLGAVCAAGWSWKHKQKVSLRCLFDFGLNRPSVTALAMHLQALLACVLATVAFCQQLKGVVNQFTADPGVEFENIAVRSNGVVLVTAVGRPFLFSFSLNPRRSFVSELPPFPGVASLFGIGEIAPDLFVVAGGNLGRGVPNVPGSFSVFAINVGTFPETISKIADFPQAGILNGLTVIPGRAGTNATVLLSDTFNGTIYVLNPSTGKYSTAFPRLSAAKTSPLVKPGINGIRYVSSTRTLFYANTIDAVFGSVKINVGTRKDTVPAVTAAENPRTIASNVSVDDFAAPRNGTVVAAANPANSVISIGARGQITTLVSGANLTSLKAPTSAAWGRKYDDLDSVYVTSGGLPLSENGTSPGGVLFELKF</sequence>
<dbReference type="OrthoDB" id="9977941at2759"/>
<dbReference type="InParanoid" id="A0A2K1QP84"/>